<dbReference type="GO" id="GO:0008270">
    <property type="term" value="F:zinc ion binding"/>
    <property type="evidence" value="ECO:0007669"/>
    <property type="project" value="UniProtKB-KW"/>
</dbReference>
<dbReference type="AlphaFoldDB" id="A0A0F9UZG7"/>
<feature type="compositionally biased region" description="Basic and acidic residues" evidence="4">
    <location>
        <begin position="25"/>
        <end position="35"/>
    </location>
</feature>
<reference evidence="6" key="1">
    <citation type="journal article" date="2015" name="Nature">
        <title>Complex archaea that bridge the gap between prokaryotes and eukaryotes.</title>
        <authorList>
            <person name="Spang A."/>
            <person name="Saw J.H."/>
            <person name="Jorgensen S.L."/>
            <person name="Zaremba-Niedzwiedzka K."/>
            <person name="Martijn J."/>
            <person name="Lind A.E."/>
            <person name="van Eijk R."/>
            <person name="Schleper C."/>
            <person name="Guy L."/>
            <person name="Ettema T.J."/>
        </authorList>
    </citation>
    <scope>NUCLEOTIDE SEQUENCE</scope>
</reference>
<evidence type="ECO:0000256" key="4">
    <source>
        <dbReference type="SAM" id="MobiDB-lite"/>
    </source>
</evidence>
<dbReference type="PANTHER" id="PTHR33823:SF4">
    <property type="entry name" value="GENERAL STRESS PROTEIN 16O"/>
    <property type="match status" value="1"/>
</dbReference>
<gene>
    <name evidence="6" type="ORF">LCGC14_0161020</name>
</gene>
<dbReference type="InterPro" id="IPR000962">
    <property type="entry name" value="Znf_DskA_TraR"/>
</dbReference>
<dbReference type="PANTHER" id="PTHR33823">
    <property type="entry name" value="RNA POLYMERASE-BINDING TRANSCRIPTION FACTOR DKSA-RELATED"/>
    <property type="match status" value="1"/>
</dbReference>
<proteinExistence type="predicted"/>
<feature type="region of interest" description="Disordered" evidence="4">
    <location>
        <begin position="25"/>
        <end position="51"/>
    </location>
</feature>
<dbReference type="PROSITE" id="PS51128">
    <property type="entry name" value="ZF_DKSA_2"/>
    <property type="match status" value="1"/>
</dbReference>
<evidence type="ECO:0000256" key="1">
    <source>
        <dbReference type="ARBA" id="ARBA00022723"/>
    </source>
</evidence>
<dbReference type="Pfam" id="PF01258">
    <property type="entry name" value="zf-dskA_traR"/>
    <property type="match status" value="1"/>
</dbReference>
<dbReference type="SUPFAM" id="SSF57716">
    <property type="entry name" value="Glucocorticoid receptor-like (DNA-binding domain)"/>
    <property type="match status" value="1"/>
</dbReference>
<dbReference type="PROSITE" id="PS01102">
    <property type="entry name" value="ZF_DKSA_1"/>
    <property type="match status" value="1"/>
</dbReference>
<name>A0A0F9UZG7_9ZZZZ</name>
<evidence type="ECO:0000259" key="5">
    <source>
        <dbReference type="Pfam" id="PF01258"/>
    </source>
</evidence>
<evidence type="ECO:0000256" key="2">
    <source>
        <dbReference type="ARBA" id="ARBA00022771"/>
    </source>
</evidence>
<keyword evidence="1" id="KW-0479">Metal-binding</keyword>
<keyword evidence="2" id="KW-0863">Zinc-finger</keyword>
<dbReference type="Gene3D" id="1.20.120.910">
    <property type="entry name" value="DksA, coiled-coil domain"/>
    <property type="match status" value="1"/>
</dbReference>
<dbReference type="EMBL" id="LAZR01000060">
    <property type="protein sequence ID" value="KKN97144.1"/>
    <property type="molecule type" value="Genomic_DNA"/>
</dbReference>
<evidence type="ECO:0000313" key="6">
    <source>
        <dbReference type="EMBL" id="KKN97144.1"/>
    </source>
</evidence>
<comment type="caution">
    <text evidence="6">The sequence shown here is derived from an EMBL/GenBank/DDBJ whole genome shotgun (WGS) entry which is preliminary data.</text>
</comment>
<accession>A0A0F9UZG7</accession>
<dbReference type="InterPro" id="IPR020458">
    <property type="entry name" value="Znf_DskA_TraR_CS"/>
</dbReference>
<evidence type="ECO:0000256" key="3">
    <source>
        <dbReference type="ARBA" id="ARBA00022833"/>
    </source>
</evidence>
<sequence length="122" mass="14097">MDKKNIQEFKERLEKDKENLEKELSSFAKKDEKTAENWNTRYPHFNGGTGGQRLEEAADEVEEYVTLLPIEASLELKLQTVNSALKKIKKGNYGKCEKCKKIIDLERLKAYPGAKTCQKCRK</sequence>
<organism evidence="6">
    <name type="scientific">marine sediment metagenome</name>
    <dbReference type="NCBI Taxonomy" id="412755"/>
    <lineage>
        <taxon>unclassified sequences</taxon>
        <taxon>metagenomes</taxon>
        <taxon>ecological metagenomes</taxon>
    </lineage>
</organism>
<keyword evidence="3" id="KW-0862">Zinc</keyword>
<feature type="domain" description="Zinc finger DksA/TraR C4-type" evidence="5">
    <location>
        <begin position="91"/>
        <end position="120"/>
    </location>
</feature>
<protein>
    <recommendedName>
        <fullName evidence="5">Zinc finger DksA/TraR C4-type domain-containing protein</fullName>
    </recommendedName>
</protein>